<feature type="transmembrane region" description="Helical" evidence="2">
    <location>
        <begin position="186"/>
        <end position="213"/>
    </location>
</feature>
<feature type="transmembrane region" description="Helical" evidence="2">
    <location>
        <begin position="120"/>
        <end position="140"/>
    </location>
</feature>
<comment type="caution">
    <text evidence="4">The sequence shown here is derived from an EMBL/GenBank/DDBJ whole genome shotgun (WGS) entry which is preliminary data.</text>
</comment>
<dbReference type="EMBL" id="LTAZ01000004">
    <property type="protein sequence ID" value="KYH26439.1"/>
    <property type="molecule type" value="Genomic_DNA"/>
</dbReference>
<keyword evidence="2" id="KW-0812">Transmembrane</keyword>
<keyword evidence="5" id="KW-1185">Reference proteome</keyword>
<proteinExistence type="predicted"/>
<feature type="transmembrane region" description="Helical" evidence="2">
    <location>
        <begin position="146"/>
        <end position="165"/>
    </location>
</feature>
<protein>
    <recommendedName>
        <fullName evidence="3">DUF7847 domain-containing protein</fullName>
    </recommendedName>
</protein>
<feature type="transmembrane region" description="Helical" evidence="2">
    <location>
        <begin position="21"/>
        <end position="39"/>
    </location>
</feature>
<accession>A0A151AFK2</accession>
<feature type="domain" description="DUF7847" evidence="3">
    <location>
        <begin position="3"/>
        <end position="253"/>
    </location>
</feature>
<dbReference type="Proteomes" id="UP000075321">
    <property type="component" value="Unassembled WGS sequence"/>
</dbReference>
<evidence type="ECO:0000259" key="3">
    <source>
        <dbReference type="Pfam" id="PF25231"/>
    </source>
</evidence>
<dbReference type="OrthoDB" id="205869at2157"/>
<evidence type="ECO:0000256" key="2">
    <source>
        <dbReference type="SAM" id="Phobius"/>
    </source>
</evidence>
<sequence length="280" mass="29365">MELDVSRALKEGLGRLASRNGLAFVVAFALIAVVGNVALDSATVALEALTAELAAETGQPPPTTLPEGATPLALDLPGAVITLLLLIWLLAWAATSVLAVRVMASEHTSGIPDDLLSRRLAFATVNEVFARIVVLTLITIGFVALVLPGIFLAICFYFVRPLIAIEDRNAIDSMIESWRLSRGDRVAILGVLLGAVVVYVAISLAGSLGALALSALPVAGAMVSVVGTVVSIAFAAVANVFWLAASARAFVQLREPADPEPETTDFEPDDKWDDPAGVEW</sequence>
<dbReference type="AlphaFoldDB" id="A0A151AFK2"/>
<evidence type="ECO:0000313" key="4">
    <source>
        <dbReference type="EMBL" id="KYH26439.1"/>
    </source>
</evidence>
<keyword evidence="2" id="KW-1133">Transmembrane helix</keyword>
<dbReference type="InterPro" id="IPR057169">
    <property type="entry name" value="DUF7847"/>
</dbReference>
<feature type="transmembrane region" description="Helical" evidence="2">
    <location>
        <begin position="79"/>
        <end position="100"/>
    </location>
</feature>
<keyword evidence="2" id="KW-0472">Membrane</keyword>
<name>A0A151AFK2_9EURY</name>
<evidence type="ECO:0000313" key="5">
    <source>
        <dbReference type="Proteomes" id="UP000075321"/>
    </source>
</evidence>
<gene>
    <name evidence="4" type="ORF">HAPAU_15370</name>
</gene>
<dbReference type="PATRIC" id="fig|1008153.3.peg.1557"/>
<feature type="region of interest" description="Disordered" evidence="1">
    <location>
        <begin position="256"/>
        <end position="280"/>
    </location>
</feature>
<reference evidence="4 5" key="1">
    <citation type="submission" date="2016-02" db="EMBL/GenBank/DDBJ databases">
        <title>Genome sequence of Halalkalicoccus paucihalophilus DSM 24557.</title>
        <authorList>
            <person name="Poehlein A."/>
            <person name="Daniel R."/>
        </authorList>
    </citation>
    <scope>NUCLEOTIDE SEQUENCE [LARGE SCALE GENOMIC DNA]</scope>
    <source>
        <strain evidence="4 5">DSM 24557</strain>
    </source>
</reference>
<feature type="transmembrane region" description="Helical" evidence="2">
    <location>
        <begin position="219"/>
        <end position="244"/>
    </location>
</feature>
<feature type="compositionally biased region" description="Acidic residues" evidence="1">
    <location>
        <begin position="258"/>
        <end position="272"/>
    </location>
</feature>
<dbReference type="Pfam" id="PF25231">
    <property type="entry name" value="DUF7847"/>
    <property type="match status" value="1"/>
</dbReference>
<organism evidence="4 5">
    <name type="scientific">Halalkalicoccus paucihalophilus</name>
    <dbReference type="NCBI Taxonomy" id="1008153"/>
    <lineage>
        <taxon>Archaea</taxon>
        <taxon>Methanobacteriati</taxon>
        <taxon>Methanobacteriota</taxon>
        <taxon>Stenosarchaea group</taxon>
        <taxon>Halobacteria</taxon>
        <taxon>Halobacteriales</taxon>
        <taxon>Halococcaceae</taxon>
        <taxon>Halalkalicoccus</taxon>
    </lineage>
</organism>
<evidence type="ECO:0000256" key="1">
    <source>
        <dbReference type="SAM" id="MobiDB-lite"/>
    </source>
</evidence>
<dbReference type="RefSeq" id="WP_066381147.1">
    <property type="nucleotide sequence ID" value="NZ_LTAZ01000004.1"/>
</dbReference>